<feature type="non-terminal residue" evidence="1">
    <location>
        <position position="100"/>
    </location>
</feature>
<dbReference type="Gene3D" id="3.30.40.10">
    <property type="entry name" value="Zinc/RING finger domain, C3HC4 (zinc finger)"/>
    <property type="match status" value="1"/>
</dbReference>
<dbReference type="Proteomes" id="UP000499080">
    <property type="component" value="Unassembled WGS sequence"/>
</dbReference>
<name>A0A4Y2T065_ARAVE</name>
<sequence>MFVEIPCNMHSHLNSFFLSVFNRAKDEAAPQILCPLCQMVDLAVETNKMCGDCGKNFCQKCGTFVPGEGRIMAIVKYLAEESYSKRCVPILLLPAQGQSE</sequence>
<evidence type="ECO:0000313" key="1">
    <source>
        <dbReference type="EMBL" id="GBN93601.1"/>
    </source>
</evidence>
<dbReference type="EMBL" id="BGPR01025026">
    <property type="protein sequence ID" value="GBN93601.1"/>
    <property type="molecule type" value="Genomic_DNA"/>
</dbReference>
<keyword evidence="2" id="KW-1185">Reference proteome</keyword>
<dbReference type="InterPro" id="IPR013083">
    <property type="entry name" value="Znf_RING/FYVE/PHD"/>
</dbReference>
<dbReference type="InterPro" id="IPR011011">
    <property type="entry name" value="Znf_FYVE_PHD"/>
</dbReference>
<comment type="caution">
    <text evidence="1">The sequence shown here is derived from an EMBL/GenBank/DDBJ whole genome shotgun (WGS) entry which is preliminary data.</text>
</comment>
<proteinExistence type="predicted"/>
<dbReference type="SUPFAM" id="SSF57903">
    <property type="entry name" value="FYVE/PHD zinc finger"/>
    <property type="match status" value="1"/>
</dbReference>
<organism evidence="1 2">
    <name type="scientific">Araneus ventricosus</name>
    <name type="common">Orbweaver spider</name>
    <name type="synonym">Epeira ventricosa</name>
    <dbReference type="NCBI Taxonomy" id="182803"/>
    <lineage>
        <taxon>Eukaryota</taxon>
        <taxon>Metazoa</taxon>
        <taxon>Ecdysozoa</taxon>
        <taxon>Arthropoda</taxon>
        <taxon>Chelicerata</taxon>
        <taxon>Arachnida</taxon>
        <taxon>Araneae</taxon>
        <taxon>Araneomorphae</taxon>
        <taxon>Entelegynae</taxon>
        <taxon>Araneoidea</taxon>
        <taxon>Araneidae</taxon>
        <taxon>Araneus</taxon>
    </lineage>
</organism>
<accession>A0A4Y2T065</accession>
<dbReference type="AlphaFoldDB" id="A0A4Y2T065"/>
<gene>
    <name evidence="1" type="ORF">AVEN_72271_1</name>
</gene>
<reference evidence="1 2" key="1">
    <citation type="journal article" date="2019" name="Sci. Rep.">
        <title>Orb-weaving spider Araneus ventricosus genome elucidates the spidroin gene catalogue.</title>
        <authorList>
            <person name="Kono N."/>
            <person name="Nakamura H."/>
            <person name="Ohtoshi R."/>
            <person name="Moran D.A.P."/>
            <person name="Shinohara A."/>
            <person name="Yoshida Y."/>
            <person name="Fujiwara M."/>
            <person name="Mori M."/>
            <person name="Tomita M."/>
            <person name="Arakawa K."/>
        </authorList>
    </citation>
    <scope>NUCLEOTIDE SEQUENCE [LARGE SCALE GENOMIC DNA]</scope>
</reference>
<evidence type="ECO:0000313" key="2">
    <source>
        <dbReference type="Proteomes" id="UP000499080"/>
    </source>
</evidence>
<protein>
    <submittedName>
        <fullName evidence="1">Uncharacterized protein</fullName>
    </submittedName>
</protein>